<dbReference type="PANTHER" id="PTHR47176">
    <property type="entry name" value="OSJNBA0020J04.13 PROTEIN"/>
    <property type="match status" value="1"/>
</dbReference>
<dbReference type="EMBL" id="MDJW01000007">
    <property type="protein sequence ID" value="OUE21493.1"/>
    <property type="molecule type" value="Genomic_DNA"/>
</dbReference>
<dbReference type="SUPFAM" id="SSF51556">
    <property type="entry name" value="Metallo-dependent hydrolases"/>
    <property type="match status" value="1"/>
</dbReference>
<evidence type="ECO:0000313" key="1">
    <source>
        <dbReference type="EMBL" id="OUE21493.1"/>
    </source>
</evidence>
<comment type="caution">
    <text evidence="1">The sequence shown here is derived from an EMBL/GenBank/DDBJ whole genome shotgun (WGS) entry which is preliminary data.</text>
</comment>
<sequence>MRELPPLDVHAHVATDIAASDLERLGAVVLIATKSLADFDLARERQDLVSVWGVGCHPALVGVQRAFDARSFERSLAATPYVAEVGLDGSSRVPLEKQTETLLAILDAVRRLPRLVSLHSYKATGELLDVVSKYGPLPGKILHWWLGDEDATARAAKLGCYFSVNYSMVRTTEVWKLIPLDRLLLETDHPSGDRFSASPRQPGRIQSVEVAVANHHHVTARDVRRQVWVNFARAVRDTGTLQLWPHPVRDMLKFVDAM</sequence>
<dbReference type="Pfam" id="PF01026">
    <property type="entry name" value="TatD_DNase"/>
    <property type="match status" value="1"/>
</dbReference>
<reference evidence="1 2" key="1">
    <citation type="submission" date="2016-08" db="EMBL/GenBank/DDBJ databases">
        <title>Genome sequence of Clavibacter michiganensis spp strain CFBP7494.</title>
        <authorList>
            <person name="Thapa S.P."/>
            <person name="Coaker G."/>
            <person name="Jacques M.-A."/>
        </authorList>
    </citation>
    <scope>NUCLEOTIDE SEQUENCE [LARGE SCALE GENOMIC DNA]</scope>
    <source>
        <strain evidence="1">CFBP7494</strain>
    </source>
</reference>
<gene>
    <name evidence="1" type="primary">ycfH_1</name>
    <name evidence="1" type="ORF">BFL34_00848</name>
</gene>
<dbReference type="InterPro" id="IPR001130">
    <property type="entry name" value="TatD-like"/>
</dbReference>
<dbReference type="PANTHER" id="PTHR47176:SF1">
    <property type="entry name" value="OS04G0577500 PROTEIN"/>
    <property type="match status" value="1"/>
</dbReference>
<dbReference type="AlphaFoldDB" id="A0A251YBL0"/>
<dbReference type="GO" id="GO:0016788">
    <property type="term" value="F:hydrolase activity, acting on ester bonds"/>
    <property type="evidence" value="ECO:0007669"/>
    <property type="project" value="InterPro"/>
</dbReference>
<dbReference type="Gene3D" id="3.20.20.140">
    <property type="entry name" value="Metal-dependent hydrolases"/>
    <property type="match status" value="1"/>
</dbReference>
<dbReference type="Proteomes" id="UP000194837">
    <property type="component" value="Unassembled WGS sequence"/>
</dbReference>
<proteinExistence type="predicted"/>
<name>A0A251YBL0_9MICO</name>
<organism evidence="1 2">
    <name type="scientific">Clavibacter michiganensis</name>
    <dbReference type="NCBI Taxonomy" id="28447"/>
    <lineage>
        <taxon>Bacteria</taxon>
        <taxon>Bacillati</taxon>
        <taxon>Actinomycetota</taxon>
        <taxon>Actinomycetes</taxon>
        <taxon>Micrococcales</taxon>
        <taxon>Microbacteriaceae</taxon>
        <taxon>Clavibacter</taxon>
    </lineage>
</organism>
<evidence type="ECO:0000313" key="2">
    <source>
        <dbReference type="Proteomes" id="UP000194837"/>
    </source>
</evidence>
<dbReference type="InterPro" id="IPR032466">
    <property type="entry name" value="Metal_Hydrolase"/>
</dbReference>
<accession>A0A251YBL0</accession>
<protein>
    <submittedName>
        <fullName evidence="1">Putative deoxyribonuclease YcfH</fullName>
    </submittedName>
</protein>
<dbReference type="RefSeq" id="WP_086520687.1">
    <property type="nucleotide sequence ID" value="NZ_MDJW01000007.1"/>
</dbReference>